<evidence type="ECO:0000256" key="1">
    <source>
        <dbReference type="ARBA" id="ARBA00004651"/>
    </source>
</evidence>
<evidence type="ECO:0000256" key="2">
    <source>
        <dbReference type="ARBA" id="ARBA00011061"/>
    </source>
</evidence>
<dbReference type="NCBIfam" id="TIGR00374">
    <property type="entry name" value="flippase-like domain"/>
    <property type="match status" value="1"/>
</dbReference>
<evidence type="ECO:0000256" key="5">
    <source>
        <dbReference type="ARBA" id="ARBA00022989"/>
    </source>
</evidence>
<dbReference type="PANTHER" id="PTHR39087">
    <property type="entry name" value="UPF0104 MEMBRANE PROTEIN MJ1595"/>
    <property type="match status" value="1"/>
</dbReference>
<dbReference type="EMBL" id="LT607756">
    <property type="protein sequence ID" value="SCG86668.1"/>
    <property type="molecule type" value="Genomic_DNA"/>
</dbReference>
<dbReference type="GeneID" id="30412960"/>
<dbReference type="AlphaFoldDB" id="A0A1D3L540"/>
<dbReference type="PATRIC" id="fig|129848.4.peg.2172"/>
<proteinExistence type="inferred from homology"/>
<evidence type="ECO:0000256" key="6">
    <source>
        <dbReference type="ARBA" id="ARBA00023136"/>
    </source>
</evidence>
<keyword evidence="3" id="KW-1003">Cell membrane</keyword>
<feature type="transmembrane region" description="Helical" evidence="7">
    <location>
        <begin position="257"/>
        <end position="275"/>
    </location>
</feature>
<evidence type="ECO:0000256" key="3">
    <source>
        <dbReference type="ARBA" id="ARBA00022475"/>
    </source>
</evidence>
<dbReference type="STRING" id="118062.MCBB_2125"/>
<reference evidence="8 9" key="1">
    <citation type="submission" date="2016-08" db="EMBL/GenBank/DDBJ databases">
        <authorList>
            <person name="Seilhamer J.J."/>
        </authorList>
    </citation>
    <scope>NUCLEOTIDE SEQUENCE [LARGE SCALE GENOMIC DNA]</scope>
    <source>
        <strain evidence="8">Buetzberg</strain>
    </source>
</reference>
<accession>A0A1D3L540</accession>
<dbReference type="Proteomes" id="UP000094707">
    <property type="component" value="Chromosome I"/>
</dbReference>
<sequence length="340" mass="37228">MKYKTLALFLVGIGVLAVMVLFIGPGEVESAIALANPWYVAIAVLVQFAIYGLWTFRWDITIKSLDITAKKRHILPMLMVGLAINNLTPSARGGGEPVRAYILGKYSKSPMENAFATVVADRGLDTFPFVVLAVFSITYSVLYLKLSEITIGALIAALLILLVAFFIIIYMCINEGAGKKITMWLVRLIKRFSRKEHSNIENKALKALNNFQDSIKSMMKNRNVLLYGLPLSFVIWLFEIARVYIVFSAFGVQVSPGVIAVVFVIATLIGMIPLLPGGLGAVDGIMILMYSIAGVPPSISAAATIVERLISFWMTSVIGMLLLPYFGTGVMDKVSEEMGQ</sequence>
<name>A0A1D3L540_9EURY</name>
<organism evidence="8 9">
    <name type="scientific">Methanobacterium congolense</name>
    <dbReference type="NCBI Taxonomy" id="118062"/>
    <lineage>
        <taxon>Archaea</taxon>
        <taxon>Methanobacteriati</taxon>
        <taxon>Methanobacteriota</taxon>
        <taxon>Methanomada group</taxon>
        <taxon>Methanobacteria</taxon>
        <taxon>Methanobacteriales</taxon>
        <taxon>Methanobacteriaceae</taxon>
        <taxon>Methanobacterium</taxon>
    </lineage>
</organism>
<feature type="transmembrane region" description="Helical" evidence="7">
    <location>
        <begin position="7"/>
        <end position="26"/>
    </location>
</feature>
<evidence type="ECO:0000256" key="7">
    <source>
        <dbReference type="SAM" id="Phobius"/>
    </source>
</evidence>
<evidence type="ECO:0000313" key="8">
    <source>
        <dbReference type="EMBL" id="SCG86668.1"/>
    </source>
</evidence>
<evidence type="ECO:0000256" key="4">
    <source>
        <dbReference type="ARBA" id="ARBA00022692"/>
    </source>
</evidence>
<dbReference type="PANTHER" id="PTHR39087:SF2">
    <property type="entry name" value="UPF0104 MEMBRANE PROTEIN MJ1595"/>
    <property type="match status" value="1"/>
</dbReference>
<dbReference type="InterPro" id="IPR022791">
    <property type="entry name" value="L-PG_synthase/AglD"/>
</dbReference>
<protein>
    <submittedName>
        <fullName evidence="8">UPF0104 membrane protein</fullName>
    </submittedName>
</protein>
<feature type="transmembrane region" description="Helical" evidence="7">
    <location>
        <begin position="224"/>
        <end position="245"/>
    </location>
</feature>
<feature type="transmembrane region" description="Helical" evidence="7">
    <location>
        <begin position="150"/>
        <end position="173"/>
    </location>
</feature>
<feature type="transmembrane region" description="Helical" evidence="7">
    <location>
        <begin position="126"/>
        <end position="144"/>
    </location>
</feature>
<comment type="subcellular location">
    <subcellularLocation>
        <location evidence="1">Cell membrane</location>
        <topology evidence="1">Multi-pass membrane protein</topology>
    </subcellularLocation>
</comment>
<gene>
    <name evidence="8" type="ORF">MCBB_2125</name>
</gene>
<dbReference type="Pfam" id="PF03706">
    <property type="entry name" value="LPG_synthase_TM"/>
    <property type="match status" value="1"/>
</dbReference>
<dbReference type="OrthoDB" id="15513at2157"/>
<comment type="similarity">
    <text evidence="2">Belongs to the UPF0104 family.</text>
</comment>
<dbReference type="RefSeq" id="WP_071907710.1">
    <property type="nucleotide sequence ID" value="NZ_LT607756.1"/>
</dbReference>
<evidence type="ECO:0000313" key="9">
    <source>
        <dbReference type="Proteomes" id="UP000094707"/>
    </source>
</evidence>
<keyword evidence="9" id="KW-1185">Reference proteome</keyword>
<feature type="transmembrane region" description="Helical" evidence="7">
    <location>
        <begin position="312"/>
        <end position="331"/>
    </location>
</feature>
<keyword evidence="5 7" id="KW-1133">Transmembrane helix</keyword>
<keyword evidence="4 7" id="KW-0812">Transmembrane</keyword>
<dbReference type="GO" id="GO:0005886">
    <property type="term" value="C:plasma membrane"/>
    <property type="evidence" value="ECO:0007669"/>
    <property type="project" value="UniProtKB-SubCell"/>
</dbReference>
<keyword evidence="6 7" id="KW-0472">Membrane</keyword>
<feature type="transmembrane region" description="Helical" evidence="7">
    <location>
        <begin position="38"/>
        <end position="56"/>
    </location>
</feature>
<dbReference type="KEGG" id="mcub:MCBB_2125"/>